<feature type="chain" id="PRO_5014196142" evidence="1">
    <location>
        <begin position="16"/>
        <end position="150"/>
    </location>
</feature>
<evidence type="ECO:0000256" key="1">
    <source>
        <dbReference type="SAM" id="SignalP"/>
    </source>
</evidence>
<reference evidence="3" key="1">
    <citation type="submission" date="2017-11" db="EMBL/GenBank/DDBJ databases">
        <authorList>
            <person name="Lima N.C."/>
            <person name="Parody-Merino A.M."/>
            <person name="Battley P.F."/>
            <person name="Fidler A.E."/>
            <person name="Prosdocimi F."/>
        </authorList>
    </citation>
    <scope>NUCLEOTIDE SEQUENCE [LARGE SCALE GENOMIC DNA]</scope>
</reference>
<dbReference type="Proteomes" id="UP000233556">
    <property type="component" value="Unassembled WGS sequence"/>
</dbReference>
<protein>
    <submittedName>
        <fullName evidence="2">Uncharacterized protein</fullName>
    </submittedName>
</protein>
<dbReference type="EMBL" id="KZ505784">
    <property type="protein sequence ID" value="PKU45048.1"/>
    <property type="molecule type" value="Genomic_DNA"/>
</dbReference>
<proteinExistence type="predicted"/>
<keyword evidence="1" id="KW-0732">Signal</keyword>
<organism evidence="2 3">
    <name type="scientific">Limosa lapponica baueri</name>
    <dbReference type="NCBI Taxonomy" id="1758121"/>
    <lineage>
        <taxon>Eukaryota</taxon>
        <taxon>Metazoa</taxon>
        <taxon>Chordata</taxon>
        <taxon>Craniata</taxon>
        <taxon>Vertebrata</taxon>
        <taxon>Euteleostomi</taxon>
        <taxon>Archelosauria</taxon>
        <taxon>Archosauria</taxon>
        <taxon>Dinosauria</taxon>
        <taxon>Saurischia</taxon>
        <taxon>Theropoda</taxon>
        <taxon>Coelurosauria</taxon>
        <taxon>Aves</taxon>
        <taxon>Neognathae</taxon>
        <taxon>Neoaves</taxon>
        <taxon>Charadriiformes</taxon>
        <taxon>Scolopacidae</taxon>
        <taxon>Limosa</taxon>
    </lineage>
</organism>
<evidence type="ECO:0000313" key="3">
    <source>
        <dbReference type="Proteomes" id="UP000233556"/>
    </source>
</evidence>
<evidence type="ECO:0000313" key="2">
    <source>
        <dbReference type="EMBL" id="PKU45048.1"/>
    </source>
</evidence>
<reference evidence="3" key="2">
    <citation type="submission" date="2017-12" db="EMBL/GenBank/DDBJ databases">
        <title>Genome sequence of the Bar-tailed Godwit (Limosa lapponica baueri).</title>
        <authorList>
            <person name="Lima N.C.B."/>
            <person name="Parody-Merino A.M."/>
            <person name="Battley P.F."/>
            <person name="Fidler A.E."/>
            <person name="Prosdocimi F."/>
        </authorList>
    </citation>
    <scope>NUCLEOTIDE SEQUENCE [LARGE SCALE GENOMIC DNA]</scope>
</reference>
<feature type="signal peptide" evidence="1">
    <location>
        <begin position="1"/>
        <end position="15"/>
    </location>
</feature>
<sequence>MVALLWTFSTVSILSQNWTCSVPMKPPKRLTRGQYCIPVLGSYTFAQDMSPPLPVDLVKLVVHNSSQEKFNRDLSNLGRSYQFGIENNIFIQTYALLQGVWPVCSGNERRSPGAFACSPQGNILTEETPLVELLSLTSQSQSTRRGSRWG</sequence>
<gene>
    <name evidence="2" type="ORF">llap_4638</name>
</gene>
<dbReference type="AlphaFoldDB" id="A0A2I0UG74"/>
<name>A0A2I0UG74_LIMLA</name>
<keyword evidence="3" id="KW-1185">Reference proteome</keyword>
<accession>A0A2I0UG74</accession>